<dbReference type="InParanoid" id="A0A061G757"/>
<gene>
    <name evidence="1" type="ORF">TCM_016733</name>
</gene>
<keyword evidence="2" id="KW-1185">Reference proteome</keyword>
<dbReference type="HOGENOM" id="CLU_2390419_0_0_1"/>
<evidence type="ECO:0000313" key="1">
    <source>
        <dbReference type="EMBL" id="EOY25421.1"/>
    </source>
</evidence>
<proteinExistence type="predicted"/>
<dbReference type="EMBL" id="CM001881">
    <property type="protein sequence ID" value="EOY25421.1"/>
    <property type="molecule type" value="Genomic_DNA"/>
</dbReference>
<dbReference type="Proteomes" id="UP000026915">
    <property type="component" value="Chromosome 3"/>
</dbReference>
<protein>
    <submittedName>
        <fullName evidence="1">Uncharacterized protein</fullName>
    </submittedName>
</protein>
<dbReference type="Gramene" id="EOY25421">
    <property type="protein sequence ID" value="EOY25421"/>
    <property type="gene ID" value="TCM_016733"/>
</dbReference>
<name>A0A061G757_THECC</name>
<accession>A0A061G757</accession>
<reference evidence="1 2" key="1">
    <citation type="journal article" date="2013" name="Genome Biol.">
        <title>The genome sequence of the most widely cultivated cacao type and its use to identify candidate genes regulating pod color.</title>
        <authorList>
            <person name="Motamayor J.C."/>
            <person name="Mockaitis K."/>
            <person name="Schmutz J."/>
            <person name="Haiminen N."/>
            <person name="Iii D.L."/>
            <person name="Cornejo O."/>
            <person name="Findley S.D."/>
            <person name="Zheng P."/>
            <person name="Utro F."/>
            <person name="Royaert S."/>
            <person name="Saski C."/>
            <person name="Jenkins J."/>
            <person name="Podicheti R."/>
            <person name="Zhao M."/>
            <person name="Scheffler B.E."/>
            <person name="Stack J.C."/>
            <person name="Feltus F.A."/>
            <person name="Mustiga G.M."/>
            <person name="Amores F."/>
            <person name="Phillips W."/>
            <person name="Marelli J.P."/>
            <person name="May G.D."/>
            <person name="Shapiro H."/>
            <person name="Ma J."/>
            <person name="Bustamante C.D."/>
            <person name="Schnell R.J."/>
            <person name="Main D."/>
            <person name="Gilbert D."/>
            <person name="Parida L."/>
            <person name="Kuhn D.N."/>
        </authorList>
    </citation>
    <scope>NUCLEOTIDE SEQUENCE [LARGE SCALE GENOMIC DNA]</scope>
    <source>
        <strain evidence="2">cv. Matina 1-6</strain>
    </source>
</reference>
<organism evidence="1 2">
    <name type="scientific">Theobroma cacao</name>
    <name type="common">Cacao</name>
    <name type="synonym">Cocoa</name>
    <dbReference type="NCBI Taxonomy" id="3641"/>
    <lineage>
        <taxon>Eukaryota</taxon>
        <taxon>Viridiplantae</taxon>
        <taxon>Streptophyta</taxon>
        <taxon>Embryophyta</taxon>
        <taxon>Tracheophyta</taxon>
        <taxon>Spermatophyta</taxon>
        <taxon>Magnoliopsida</taxon>
        <taxon>eudicotyledons</taxon>
        <taxon>Gunneridae</taxon>
        <taxon>Pentapetalae</taxon>
        <taxon>rosids</taxon>
        <taxon>malvids</taxon>
        <taxon>Malvales</taxon>
        <taxon>Malvaceae</taxon>
        <taxon>Byttnerioideae</taxon>
        <taxon>Theobroma</taxon>
    </lineage>
</organism>
<sequence>MLNLVYLFLDKFSTDEIINDYPNVGQVKPHGYGFSQPSGCHLQEPIQVAIQQMDKADFRIKFQSSICSGNRRWRDQAGSLQLQFGTREMNRYRC</sequence>
<dbReference type="AlphaFoldDB" id="A0A061G757"/>
<evidence type="ECO:0000313" key="2">
    <source>
        <dbReference type="Proteomes" id="UP000026915"/>
    </source>
</evidence>